<sequence>MRKVNVTKLYRQLSRELKDLPFAVVKDGEVVAVCSEYTPERPAGAIEPPDEQRPDQGVFMAC</sequence>
<feature type="region of interest" description="Disordered" evidence="1">
    <location>
        <begin position="41"/>
        <end position="62"/>
    </location>
</feature>
<accession>A0A6M3IQE8</accession>
<dbReference type="AlphaFoldDB" id="A0A6M3IQE8"/>
<dbReference type="EMBL" id="MT142231">
    <property type="protein sequence ID" value="QJA76559.1"/>
    <property type="molecule type" value="Genomic_DNA"/>
</dbReference>
<protein>
    <submittedName>
        <fullName evidence="2">Uncharacterized protein</fullName>
    </submittedName>
</protein>
<evidence type="ECO:0000313" key="3">
    <source>
        <dbReference type="EMBL" id="QJA76559.1"/>
    </source>
</evidence>
<dbReference type="EMBL" id="MT141383">
    <property type="protein sequence ID" value="QJA59760.1"/>
    <property type="molecule type" value="Genomic_DNA"/>
</dbReference>
<organism evidence="2">
    <name type="scientific">viral metagenome</name>
    <dbReference type="NCBI Taxonomy" id="1070528"/>
    <lineage>
        <taxon>unclassified sequences</taxon>
        <taxon>metagenomes</taxon>
        <taxon>organismal metagenomes</taxon>
    </lineage>
</organism>
<gene>
    <name evidence="3" type="ORF">MM415A01485_0014</name>
    <name evidence="2" type="ORF">MM415B01236_0019</name>
</gene>
<name>A0A6M3IQE8_9ZZZZ</name>
<reference evidence="2" key="1">
    <citation type="submission" date="2020-03" db="EMBL/GenBank/DDBJ databases">
        <title>The deep terrestrial virosphere.</title>
        <authorList>
            <person name="Holmfeldt K."/>
            <person name="Nilsson E."/>
            <person name="Simone D."/>
            <person name="Lopez-Fernandez M."/>
            <person name="Wu X."/>
            <person name="de Brujin I."/>
            <person name="Lundin D."/>
            <person name="Andersson A."/>
            <person name="Bertilsson S."/>
            <person name="Dopson M."/>
        </authorList>
    </citation>
    <scope>NUCLEOTIDE SEQUENCE</scope>
    <source>
        <strain evidence="3">MM415A01485</strain>
        <strain evidence="2">MM415B01236</strain>
    </source>
</reference>
<evidence type="ECO:0000313" key="2">
    <source>
        <dbReference type="EMBL" id="QJA59760.1"/>
    </source>
</evidence>
<evidence type="ECO:0000256" key="1">
    <source>
        <dbReference type="SAM" id="MobiDB-lite"/>
    </source>
</evidence>
<proteinExistence type="predicted"/>